<dbReference type="Pfam" id="PF05425">
    <property type="entry name" value="CopD"/>
    <property type="match status" value="1"/>
</dbReference>
<evidence type="ECO:0000256" key="6">
    <source>
        <dbReference type="SAM" id="Phobius"/>
    </source>
</evidence>
<dbReference type="PANTHER" id="PTHR34820:SF4">
    <property type="entry name" value="INNER MEMBRANE PROTEIN YEBZ"/>
    <property type="match status" value="1"/>
</dbReference>
<evidence type="ECO:0000256" key="2">
    <source>
        <dbReference type="ARBA" id="ARBA00022475"/>
    </source>
</evidence>
<feature type="domain" description="Copper resistance protein D" evidence="7">
    <location>
        <begin position="204"/>
        <end position="303"/>
    </location>
</feature>
<feature type="transmembrane region" description="Helical" evidence="6">
    <location>
        <begin position="173"/>
        <end position="192"/>
    </location>
</feature>
<dbReference type="InterPro" id="IPR032694">
    <property type="entry name" value="CopC/D"/>
</dbReference>
<dbReference type="RefSeq" id="WP_234815491.1">
    <property type="nucleotide sequence ID" value="NZ_AP022563.1"/>
</dbReference>
<feature type="transmembrane region" description="Helical" evidence="6">
    <location>
        <begin position="286"/>
        <end position="305"/>
    </location>
</feature>
<evidence type="ECO:0000256" key="3">
    <source>
        <dbReference type="ARBA" id="ARBA00022692"/>
    </source>
</evidence>
<evidence type="ECO:0000259" key="7">
    <source>
        <dbReference type="Pfam" id="PF05425"/>
    </source>
</evidence>
<comment type="subcellular location">
    <subcellularLocation>
        <location evidence="1">Cell membrane</location>
        <topology evidence="1">Multi-pass membrane protein</topology>
    </subcellularLocation>
</comment>
<dbReference type="KEGG" id="mdu:MDUV_45440"/>
<name>A0A7I7K7W1_9MYCO</name>
<keyword evidence="9" id="KW-1185">Reference proteome</keyword>
<dbReference type="AlphaFoldDB" id="A0A7I7K7W1"/>
<protein>
    <submittedName>
        <fullName evidence="8">Copper resistance protein D</fullName>
    </submittedName>
</protein>
<keyword evidence="2" id="KW-1003">Cell membrane</keyword>
<gene>
    <name evidence="8" type="ORF">MDUV_45440</name>
</gene>
<dbReference type="InterPro" id="IPR008457">
    <property type="entry name" value="Cu-R_CopD_dom"/>
</dbReference>
<organism evidence="8 9">
    <name type="scientific">Mycolicibacterium duvalii</name>
    <dbReference type="NCBI Taxonomy" id="39688"/>
    <lineage>
        <taxon>Bacteria</taxon>
        <taxon>Bacillati</taxon>
        <taxon>Actinomycetota</taxon>
        <taxon>Actinomycetes</taxon>
        <taxon>Mycobacteriales</taxon>
        <taxon>Mycobacteriaceae</taxon>
        <taxon>Mycolicibacterium</taxon>
    </lineage>
</organism>
<keyword evidence="4 6" id="KW-1133">Transmembrane helix</keyword>
<dbReference type="EMBL" id="AP022563">
    <property type="protein sequence ID" value="BBX19684.1"/>
    <property type="molecule type" value="Genomic_DNA"/>
</dbReference>
<reference evidence="8 9" key="1">
    <citation type="journal article" date="2019" name="Emerg. Microbes Infect.">
        <title>Comprehensive subspecies identification of 175 nontuberculous mycobacteria species based on 7547 genomic profiles.</title>
        <authorList>
            <person name="Matsumoto Y."/>
            <person name="Kinjo T."/>
            <person name="Motooka D."/>
            <person name="Nabeya D."/>
            <person name="Jung N."/>
            <person name="Uechi K."/>
            <person name="Horii T."/>
            <person name="Iida T."/>
            <person name="Fujita J."/>
            <person name="Nakamura S."/>
        </authorList>
    </citation>
    <scope>NUCLEOTIDE SEQUENCE [LARGE SCALE GENOMIC DNA]</scope>
    <source>
        <strain evidence="8 9">JCM 6396</strain>
    </source>
</reference>
<keyword evidence="3 6" id="KW-0812">Transmembrane</keyword>
<evidence type="ECO:0000256" key="1">
    <source>
        <dbReference type="ARBA" id="ARBA00004651"/>
    </source>
</evidence>
<evidence type="ECO:0000313" key="8">
    <source>
        <dbReference type="EMBL" id="BBX19684.1"/>
    </source>
</evidence>
<feature type="transmembrane region" description="Helical" evidence="6">
    <location>
        <begin position="69"/>
        <end position="89"/>
    </location>
</feature>
<evidence type="ECO:0000256" key="5">
    <source>
        <dbReference type="ARBA" id="ARBA00023136"/>
    </source>
</evidence>
<keyword evidence="5 6" id="KW-0472">Membrane</keyword>
<evidence type="ECO:0000313" key="9">
    <source>
        <dbReference type="Proteomes" id="UP000467006"/>
    </source>
</evidence>
<dbReference type="PANTHER" id="PTHR34820">
    <property type="entry name" value="INNER MEMBRANE PROTEIN YEBZ"/>
    <property type="match status" value="1"/>
</dbReference>
<sequence length="307" mass="30518">MTRPRAVAGAALVAVVTCLTAWALAYPAAPLGATVVRAVALGAAVTTLGLAVVPALDTGRYRAELRRRAAAPLVVAAAVWLVAELARVLTSTASAAGTPVLTVGWHTAADFLATTSAGRAALLTIAAAALVVALAVLAPVPGPAGAVVAGAAAVGLVGHSVSGHLAGDPVGSVAVAGHTLAAALWCGALAALSLTVEHRGQWSRVLPRFSQLSLWCVIALLAAGVTAAAIQLPSAGALFSTGYGRVLTLKVVCTAVLLTLAWRHRSVWVPAARGHRSTAALSRRRAVLELAVMAVALAAAATLAVTG</sequence>
<proteinExistence type="predicted"/>
<evidence type="ECO:0000256" key="4">
    <source>
        <dbReference type="ARBA" id="ARBA00022989"/>
    </source>
</evidence>
<feature type="transmembrane region" description="Helical" evidence="6">
    <location>
        <begin position="147"/>
        <end position="167"/>
    </location>
</feature>
<feature type="transmembrane region" description="Helical" evidence="6">
    <location>
        <begin position="120"/>
        <end position="140"/>
    </location>
</feature>
<accession>A0A7I7K7W1</accession>
<feature type="transmembrane region" description="Helical" evidence="6">
    <location>
        <begin position="212"/>
        <end position="230"/>
    </location>
</feature>
<feature type="transmembrane region" description="Helical" evidence="6">
    <location>
        <begin position="242"/>
        <end position="262"/>
    </location>
</feature>
<feature type="transmembrane region" description="Helical" evidence="6">
    <location>
        <begin position="35"/>
        <end position="57"/>
    </location>
</feature>
<dbReference type="GO" id="GO:0006825">
    <property type="term" value="P:copper ion transport"/>
    <property type="evidence" value="ECO:0007669"/>
    <property type="project" value="InterPro"/>
</dbReference>
<dbReference type="GO" id="GO:0005886">
    <property type="term" value="C:plasma membrane"/>
    <property type="evidence" value="ECO:0007669"/>
    <property type="project" value="UniProtKB-SubCell"/>
</dbReference>
<dbReference type="Proteomes" id="UP000467006">
    <property type="component" value="Chromosome"/>
</dbReference>